<dbReference type="GO" id="GO:0016787">
    <property type="term" value="F:hydrolase activity"/>
    <property type="evidence" value="ECO:0007669"/>
    <property type="project" value="UniProtKB-KW"/>
</dbReference>
<dbReference type="GO" id="GO:0046872">
    <property type="term" value="F:metal ion binding"/>
    <property type="evidence" value="ECO:0007669"/>
    <property type="project" value="UniProtKB-KW"/>
</dbReference>
<sequence length="226" mass="24288">MRANCKRVVTDSNGCVPVTILVIGMMDNNCFIVSDGRDEGAPALVVDPAGDPEAIKKALGWLDLQYIVCTHDHNDHLVGLPALAKTTGAKVVSSVADSKIIERGQGGYFGDWDAVAPVHVDRKVKDGETIKLGSLELEVLLTPGHTKGGICLYLKGFDGKPGILFSGDTLFRGATGRVDFEGGSEREMRESLRTKLAPLPDSTIVYPGHEGLTTIGMERRRVIQAF</sequence>
<dbReference type="InterPro" id="IPR001279">
    <property type="entry name" value="Metallo-B-lactamas"/>
</dbReference>
<dbReference type="eggNOG" id="COG0491">
    <property type="taxonomic scope" value="Bacteria"/>
</dbReference>
<name>K0Z942_9ACTN</name>
<evidence type="ECO:0000256" key="1">
    <source>
        <dbReference type="ARBA" id="ARBA00001947"/>
    </source>
</evidence>
<dbReference type="PANTHER" id="PTHR46233:SF3">
    <property type="entry name" value="HYDROXYACYLGLUTATHIONE HYDROLASE GLOC"/>
    <property type="match status" value="1"/>
</dbReference>
<evidence type="ECO:0000256" key="3">
    <source>
        <dbReference type="ARBA" id="ARBA00022801"/>
    </source>
</evidence>
<dbReference type="PANTHER" id="PTHR46233">
    <property type="entry name" value="HYDROXYACYLGLUTATHIONE HYDROLASE GLOC"/>
    <property type="match status" value="1"/>
</dbReference>
<dbReference type="RefSeq" id="WP_009139599.1">
    <property type="nucleotide sequence ID" value="NZ_JH815198.1"/>
</dbReference>
<dbReference type="SMART" id="SM00849">
    <property type="entry name" value="Lactamase_B"/>
    <property type="match status" value="1"/>
</dbReference>
<accession>K0Z942</accession>
<evidence type="ECO:0000256" key="2">
    <source>
        <dbReference type="ARBA" id="ARBA00022723"/>
    </source>
</evidence>
<evidence type="ECO:0000256" key="4">
    <source>
        <dbReference type="ARBA" id="ARBA00022833"/>
    </source>
</evidence>
<comment type="caution">
    <text evidence="6">The sequence shown here is derived from an EMBL/GenBank/DDBJ whole genome shotgun (WGS) entry which is preliminary data.</text>
</comment>
<proteinExistence type="predicted"/>
<dbReference type="InterPro" id="IPR036866">
    <property type="entry name" value="RibonucZ/Hydroxyglut_hydro"/>
</dbReference>
<dbReference type="CDD" id="cd06262">
    <property type="entry name" value="metallo-hydrolase-like_MBL-fold"/>
    <property type="match status" value="1"/>
</dbReference>
<protein>
    <recommendedName>
        <fullName evidence="5">Metallo-beta-lactamase domain-containing protein</fullName>
    </recommendedName>
</protein>
<evidence type="ECO:0000313" key="6">
    <source>
        <dbReference type="EMBL" id="EJZ83880.1"/>
    </source>
</evidence>
<dbReference type="SUPFAM" id="SSF56281">
    <property type="entry name" value="Metallo-hydrolase/oxidoreductase"/>
    <property type="match status" value="1"/>
</dbReference>
<dbReference type="InParanoid" id="K0Z942"/>
<reference evidence="6 7" key="1">
    <citation type="submission" date="2012-08" db="EMBL/GenBank/DDBJ databases">
        <title>The Genome Sequence of Slackia piriformis YIT 12062.</title>
        <authorList>
            <consortium name="The Broad Institute Genome Sequencing Platform"/>
            <person name="Earl A."/>
            <person name="Ward D."/>
            <person name="Feldgarden M."/>
            <person name="Gevers D."/>
            <person name="Morotomi M."/>
            <person name="Walker B."/>
            <person name="Young S.K."/>
            <person name="Zeng Q."/>
            <person name="Gargeya S."/>
            <person name="Fitzgerald M."/>
            <person name="Haas B."/>
            <person name="Abouelleil A."/>
            <person name="Alvarado L."/>
            <person name="Arachchi H.M."/>
            <person name="Berlin A.M."/>
            <person name="Chapman S.B."/>
            <person name="Goldberg J."/>
            <person name="Griggs A."/>
            <person name="Gujja S."/>
            <person name="Hansen M."/>
            <person name="Howarth C."/>
            <person name="Imamovic A."/>
            <person name="Larimer J."/>
            <person name="McCowen C."/>
            <person name="Montmayeur A."/>
            <person name="Murphy C."/>
            <person name="Neiman D."/>
            <person name="Pearson M."/>
            <person name="Priest M."/>
            <person name="Roberts A."/>
            <person name="Saif S."/>
            <person name="Shea T."/>
            <person name="Sisk P."/>
            <person name="Sykes S."/>
            <person name="Wortman J."/>
            <person name="Nusbaum C."/>
            <person name="Birren B."/>
        </authorList>
    </citation>
    <scope>NUCLEOTIDE SEQUENCE [LARGE SCALE GENOMIC DNA]</scope>
    <source>
        <strain evidence="6 7">YIT 12062</strain>
    </source>
</reference>
<gene>
    <name evidence="6" type="ORF">HMPREF9451_01402</name>
</gene>
<keyword evidence="7" id="KW-1185">Reference proteome</keyword>
<evidence type="ECO:0000259" key="5">
    <source>
        <dbReference type="SMART" id="SM00849"/>
    </source>
</evidence>
<dbReference type="Proteomes" id="UP000006069">
    <property type="component" value="Unassembled WGS sequence"/>
</dbReference>
<keyword evidence="2" id="KW-0479">Metal-binding</keyword>
<dbReference type="Pfam" id="PF00753">
    <property type="entry name" value="Lactamase_B"/>
    <property type="match status" value="1"/>
</dbReference>
<dbReference type="Gene3D" id="3.60.15.10">
    <property type="entry name" value="Ribonuclease Z/Hydroxyacylglutathione hydrolase-like"/>
    <property type="match status" value="1"/>
</dbReference>
<dbReference type="PATRIC" id="fig|742818.3.peg.1479"/>
<dbReference type="InterPro" id="IPR051453">
    <property type="entry name" value="MBL_Glyoxalase_II"/>
</dbReference>
<comment type="cofactor">
    <cofactor evidence="1">
        <name>Zn(2+)</name>
        <dbReference type="ChEBI" id="CHEBI:29105"/>
    </cofactor>
</comment>
<dbReference type="HOGENOM" id="CLU_030571_5_4_11"/>
<dbReference type="FunCoup" id="K0Z942">
    <property type="interactions" value="19"/>
</dbReference>
<evidence type="ECO:0000313" key="7">
    <source>
        <dbReference type="Proteomes" id="UP000006069"/>
    </source>
</evidence>
<feature type="domain" description="Metallo-beta-lactamase" evidence="5">
    <location>
        <begin position="27"/>
        <end position="209"/>
    </location>
</feature>
<dbReference type="AlphaFoldDB" id="K0Z942"/>
<dbReference type="EMBL" id="ADMD01000007">
    <property type="protein sequence ID" value="EJZ83880.1"/>
    <property type="molecule type" value="Genomic_DNA"/>
</dbReference>
<keyword evidence="4" id="KW-0862">Zinc</keyword>
<organism evidence="6 7">
    <name type="scientific">Slackia piriformis YIT 12062</name>
    <dbReference type="NCBI Taxonomy" id="742818"/>
    <lineage>
        <taxon>Bacteria</taxon>
        <taxon>Bacillati</taxon>
        <taxon>Actinomycetota</taxon>
        <taxon>Coriobacteriia</taxon>
        <taxon>Eggerthellales</taxon>
        <taxon>Eggerthellaceae</taxon>
        <taxon>Slackia</taxon>
    </lineage>
</organism>
<keyword evidence="3" id="KW-0378">Hydrolase</keyword>
<dbReference type="OrthoDB" id="9802991at2"/>